<keyword evidence="1" id="KW-0812">Transmembrane</keyword>
<dbReference type="AlphaFoldDB" id="A0A7W7CUW5"/>
<feature type="transmembrane region" description="Helical" evidence="1">
    <location>
        <begin position="236"/>
        <end position="259"/>
    </location>
</feature>
<evidence type="ECO:0000313" key="2">
    <source>
        <dbReference type="EMBL" id="MBB4693753.1"/>
    </source>
</evidence>
<dbReference type="EMBL" id="JACHMF010000001">
    <property type="protein sequence ID" value="MBB4693753.1"/>
    <property type="molecule type" value="Genomic_DNA"/>
</dbReference>
<keyword evidence="1" id="KW-1133">Transmembrane helix</keyword>
<feature type="transmembrane region" description="Helical" evidence="1">
    <location>
        <begin position="78"/>
        <end position="108"/>
    </location>
</feature>
<feature type="transmembrane region" description="Helical" evidence="1">
    <location>
        <begin position="178"/>
        <end position="197"/>
    </location>
</feature>
<feature type="transmembrane region" description="Helical" evidence="1">
    <location>
        <begin position="203"/>
        <end position="224"/>
    </location>
</feature>
<evidence type="ECO:0000313" key="3">
    <source>
        <dbReference type="Proteomes" id="UP000542742"/>
    </source>
</evidence>
<organism evidence="2 3">
    <name type="scientific">Paractinoplanes abujensis</name>
    <dbReference type="NCBI Taxonomy" id="882441"/>
    <lineage>
        <taxon>Bacteria</taxon>
        <taxon>Bacillati</taxon>
        <taxon>Actinomycetota</taxon>
        <taxon>Actinomycetes</taxon>
        <taxon>Micromonosporales</taxon>
        <taxon>Micromonosporaceae</taxon>
        <taxon>Paractinoplanes</taxon>
    </lineage>
</organism>
<feature type="transmembrane region" description="Helical" evidence="1">
    <location>
        <begin position="286"/>
        <end position="306"/>
    </location>
</feature>
<reference evidence="2 3" key="1">
    <citation type="submission" date="2020-08" db="EMBL/GenBank/DDBJ databases">
        <title>Sequencing the genomes of 1000 actinobacteria strains.</title>
        <authorList>
            <person name="Klenk H.-P."/>
        </authorList>
    </citation>
    <scope>NUCLEOTIDE SEQUENCE [LARGE SCALE GENOMIC DNA]</scope>
    <source>
        <strain evidence="2 3">DSM 45518</strain>
    </source>
</reference>
<protein>
    <submittedName>
        <fullName evidence="2">Uncharacterized protein</fullName>
    </submittedName>
</protein>
<sequence length="326" mass="33259">MAVLVVLGGADHPQPRLDIAPARREICPTALITRSDLEESKDVRSFTLAAATYGVAAVVSAVSAGFDTATGLQHGAEAVALLALAACVVLAGSAAPRLLVVFCLLLAARATIDLIASRTAMPAPAPEDLNGCPVETEATTAYWRGQLRYSQFGEVLRAGALACAIPIVRMRPGGRRRYAVTALLLVLPILYALFPFFSASDAAGLLAVAVPGLVSVALAAALVVVTAPRTAGGAGLIVGVALLALPAVFAVENLAGIYWQLPDPVDTAGVLCFSAVATPGAPPVQWSAAVTVVYLLLLSAPAVLAWSATRPDDAARSPAGPDKNAL</sequence>
<dbReference type="RefSeq" id="WP_184952336.1">
    <property type="nucleotide sequence ID" value="NZ_JACHMF010000001.1"/>
</dbReference>
<accession>A0A7W7CUW5</accession>
<name>A0A7W7CUW5_9ACTN</name>
<comment type="caution">
    <text evidence="2">The sequence shown here is derived from an EMBL/GenBank/DDBJ whole genome shotgun (WGS) entry which is preliminary data.</text>
</comment>
<feature type="transmembrane region" description="Helical" evidence="1">
    <location>
        <begin position="46"/>
        <end position="66"/>
    </location>
</feature>
<proteinExistence type="predicted"/>
<dbReference type="Proteomes" id="UP000542742">
    <property type="component" value="Unassembled WGS sequence"/>
</dbReference>
<evidence type="ECO:0000256" key="1">
    <source>
        <dbReference type="SAM" id="Phobius"/>
    </source>
</evidence>
<keyword evidence="1" id="KW-0472">Membrane</keyword>
<gene>
    <name evidence="2" type="ORF">BKA14_003901</name>
</gene>
<keyword evidence="3" id="KW-1185">Reference proteome</keyword>